<dbReference type="Gene3D" id="3.40.710.10">
    <property type="entry name" value="DD-peptidase/beta-lactamase superfamily"/>
    <property type="match status" value="1"/>
</dbReference>
<dbReference type="Proteomes" id="UP000585638">
    <property type="component" value="Unassembled WGS sequence"/>
</dbReference>
<dbReference type="InterPro" id="IPR012338">
    <property type="entry name" value="Beta-lactam/transpept-like"/>
</dbReference>
<evidence type="ECO:0000313" key="2">
    <source>
        <dbReference type="EMBL" id="MBB5895288.1"/>
    </source>
</evidence>
<name>A0A7W9KMH5_9PSEU</name>
<dbReference type="InterPro" id="IPR052907">
    <property type="entry name" value="Beta-lactamase/esterase"/>
</dbReference>
<reference evidence="2 3" key="1">
    <citation type="submission" date="2020-08" db="EMBL/GenBank/DDBJ databases">
        <title>Sequencing the genomes of 1000 actinobacteria strains.</title>
        <authorList>
            <person name="Klenk H.-P."/>
        </authorList>
    </citation>
    <scope>NUCLEOTIDE SEQUENCE [LARGE SCALE GENOMIC DNA]</scope>
    <source>
        <strain evidence="2 3">DSM 43851</strain>
    </source>
</reference>
<comment type="caution">
    <text evidence="2">The sequence shown here is derived from an EMBL/GenBank/DDBJ whole genome shotgun (WGS) entry which is preliminary data.</text>
</comment>
<sequence length="385" mass="40766">MAALNVDGTCDPAFAPVRDVLAAQLADGRQIGAAVAVRAGDRDVVDIWGGHADPERSRPWAADTVVNVWSTTKGVVALAFHMLVDRGLLDPDQPVRKYWPEFTNDTVLVRHLLSHRAGLAAFREPTTAEDLADWKLMITRLADTRPWWEPGTASGYHALTYGFLVGELIRRTTGSSVRDFLHREVADRAGADFRIGLSPADHHRAATLVQPPPEDPAAFQAMFAQLNPVALAVLTNPVVGPAEGNAAFWRAAEIPAANGHATARAVAALYGAFAFGGVTGGQRLLGAAQADRAREGQGRCVDLVIGDAGLGGRATELGLGLWLSGDDGHYGPNPRAVGHDGFGGSFGLADPEAGLAIGHVMNLMGNVIADDPRKMELIEAVYSCL</sequence>
<evidence type="ECO:0000259" key="1">
    <source>
        <dbReference type="Pfam" id="PF00144"/>
    </source>
</evidence>
<dbReference type="Pfam" id="PF00144">
    <property type="entry name" value="Beta-lactamase"/>
    <property type="match status" value="1"/>
</dbReference>
<gene>
    <name evidence="2" type="ORF">BJ998_006484</name>
</gene>
<evidence type="ECO:0000313" key="3">
    <source>
        <dbReference type="Proteomes" id="UP000585638"/>
    </source>
</evidence>
<dbReference type="EMBL" id="JACHIR010000001">
    <property type="protein sequence ID" value="MBB5895288.1"/>
    <property type="molecule type" value="Genomic_DNA"/>
</dbReference>
<keyword evidence="3" id="KW-1185">Reference proteome</keyword>
<dbReference type="PANTHER" id="PTHR43319">
    <property type="entry name" value="BETA-LACTAMASE-RELATED"/>
    <property type="match status" value="1"/>
</dbReference>
<dbReference type="PANTHER" id="PTHR43319:SF3">
    <property type="entry name" value="BETA-LACTAMASE-RELATED DOMAIN-CONTAINING PROTEIN"/>
    <property type="match status" value="1"/>
</dbReference>
<dbReference type="InterPro" id="IPR001466">
    <property type="entry name" value="Beta-lactam-related"/>
</dbReference>
<feature type="domain" description="Beta-lactamase-related" evidence="1">
    <location>
        <begin position="18"/>
        <end position="366"/>
    </location>
</feature>
<proteinExistence type="predicted"/>
<dbReference type="RefSeq" id="WP_184867094.1">
    <property type="nucleotide sequence ID" value="NZ_JACHIR010000001.1"/>
</dbReference>
<organism evidence="2 3">
    <name type="scientific">Kutzneria kofuensis</name>
    <dbReference type="NCBI Taxonomy" id="103725"/>
    <lineage>
        <taxon>Bacteria</taxon>
        <taxon>Bacillati</taxon>
        <taxon>Actinomycetota</taxon>
        <taxon>Actinomycetes</taxon>
        <taxon>Pseudonocardiales</taxon>
        <taxon>Pseudonocardiaceae</taxon>
        <taxon>Kutzneria</taxon>
    </lineage>
</organism>
<protein>
    <submittedName>
        <fullName evidence="2">CubicO group peptidase (Beta-lactamase class C family)</fullName>
    </submittedName>
</protein>
<dbReference type="SUPFAM" id="SSF56601">
    <property type="entry name" value="beta-lactamase/transpeptidase-like"/>
    <property type="match status" value="1"/>
</dbReference>
<dbReference type="AlphaFoldDB" id="A0A7W9KMH5"/>
<accession>A0A7W9KMH5</accession>